<sequence>MHRQLRESLSERLRSEVQISAALWQIKHNDENVVKSDAKGVNANSQRSIVDGFPCPREVKPLLYFYKYLQPIGAGESVPTNDDSNTSAPANHTSQKKLRVNLPLTVVCERNSAQEMVLWLRTDAQGNVIRDEKTPLWRKKLHNELLGPTGGSARNLSENQENDPVLAVRSVARWKNTNKSNGGSAVVLTRTTLDPVIAIPCELPICVQQFVRCRGSQPSVYRIFWCEQERKCFAVNLTSRYSSVYCSFQTVLRLTPSWHRCSVHGSLV</sequence>
<accession>A0A225W5A5</accession>
<keyword evidence="2" id="KW-1185">Reference proteome</keyword>
<dbReference type="EMBL" id="NBNE01001717">
    <property type="protein sequence ID" value="OWZ12923.1"/>
    <property type="molecule type" value="Genomic_DNA"/>
</dbReference>
<evidence type="ECO:0000313" key="1">
    <source>
        <dbReference type="EMBL" id="OWZ12923.1"/>
    </source>
</evidence>
<name>A0A225W5A5_9STRA</name>
<dbReference type="AlphaFoldDB" id="A0A225W5A5"/>
<evidence type="ECO:0000313" key="2">
    <source>
        <dbReference type="Proteomes" id="UP000198211"/>
    </source>
</evidence>
<proteinExistence type="predicted"/>
<protein>
    <submittedName>
        <fullName evidence="1">Uncharacterized protein</fullName>
    </submittedName>
</protein>
<dbReference type="STRING" id="4795.A0A225W5A5"/>
<dbReference type="Proteomes" id="UP000198211">
    <property type="component" value="Unassembled WGS sequence"/>
</dbReference>
<reference evidence="2" key="1">
    <citation type="submission" date="2017-03" db="EMBL/GenBank/DDBJ databases">
        <title>Phytopthora megakarya and P. palmivora, two closely related causual agents of cacao black pod achieved similar genome size and gene model numbers by different mechanisms.</title>
        <authorList>
            <person name="Ali S."/>
            <person name="Shao J."/>
            <person name="Larry D.J."/>
            <person name="Kronmiller B."/>
            <person name="Shen D."/>
            <person name="Strem M.D."/>
            <person name="Melnick R.L."/>
            <person name="Guiltinan M.J."/>
            <person name="Tyler B.M."/>
            <person name="Meinhardt L.W."/>
            <person name="Bailey B.A."/>
        </authorList>
    </citation>
    <scope>NUCLEOTIDE SEQUENCE [LARGE SCALE GENOMIC DNA]</scope>
    <source>
        <strain evidence="2">zdho120</strain>
    </source>
</reference>
<gene>
    <name evidence="1" type="ORF">PHMEG_00013833</name>
</gene>
<organism evidence="1 2">
    <name type="scientific">Phytophthora megakarya</name>
    <dbReference type="NCBI Taxonomy" id="4795"/>
    <lineage>
        <taxon>Eukaryota</taxon>
        <taxon>Sar</taxon>
        <taxon>Stramenopiles</taxon>
        <taxon>Oomycota</taxon>
        <taxon>Peronosporomycetes</taxon>
        <taxon>Peronosporales</taxon>
        <taxon>Peronosporaceae</taxon>
        <taxon>Phytophthora</taxon>
    </lineage>
</organism>
<dbReference type="OrthoDB" id="167101at2759"/>
<comment type="caution">
    <text evidence="1">The sequence shown here is derived from an EMBL/GenBank/DDBJ whole genome shotgun (WGS) entry which is preliminary data.</text>
</comment>